<reference evidence="1" key="1">
    <citation type="submission" date="2021-01" db="EMBL/GenBank/DDBJ databases">
        <title>Whole genome shotgun sequence of Planotetraspora thailandica NBRC 104271.</title>
        <authorList>
            <person name="Komaki H."/>
            <person name="Tamura T."/>
        </authorList>
    </citation>
    <scope>NUCLEOTIDE SEQUENCE</scope>
    <source>
        <strain evidence="1">NBRC 104271</strain>
    </source>
</reference>
<keyword evidence="2" id="KW-1185">Reference proteome</keyword>
<protein>
    <submittedName>
        <fullName evidence="1">Uncharacterized protein</fullName>
    </submittedName>
</protein>
<dbReference type="RefSeq" id="WP_203948708.1">
    <property type="nucleotide sequence ID" value="NZ_BOOR01000068.1"/>
</dbReference>
<dbReference type="EMBL" id="BOOR01000068">
    <property type="protein sequence ID" value="GII58619.1"/>
    <property type="molecule type" value="Genomic_DNA"/>
</dbReference>
<evidence type="ECO:0000313" key="1">
    <source>
        <dbReference type="EMBL" id="GII58619.1"/>
    </source>
</evidence>
<dbReference type="Proteomes" id="UP000605992">
    <property type="component" value="Unassembled WGS sequence"/>
</dbReference>
<name>A0A8J4DDI0_9ACTN</name>
<evidence type="ECO:0000313" key="2">
    <source>
        <dbReference type="Proteomes" id="UP000605992"/>
    </source>
</evidence>
<gene>
    <name evidence="1" type="ORF">Pth03_70080</name>
</gene>
<sequence length="435" mass="48558">MRTVPEFRIRWEWEPAPSVRAPEHRATWARIEISVGSDHVTLVEDRESGSSRRSIYCPLYPMAEWAAYNWWFLQADARPARSLGLQIPGNHDARQFQRHSLRGSGDGFIWPNLMVVPEGEQSHLIWHEDRRPSPDRPIRFLSRGEALVGRESVERELAGLISAVLTRLAERGITDTPLHKEWEAIQQADEEEAEFCLAAARLGLDPYAEAEPYEQLILQAADELQGHLLGDFLDAVEPARMGDALEWIRAARSEISRSRGAGAAVELRHEIGPLQPASGDRSWEKGWSQARAVRRTLGLSGGEVFVLSPYISTVDRTPVDRGLQAVAGAVEGSGPLAVIDPGRPAGSRRFTLSRALWHYLWEPEAVFLVTNAYTDRQKVERAFAAELLAPAAGISELLGDAPESAVQDDMEQIADHFRVSPMVIKHQLENQLLMA</sequence>
<accession>A0A8J4DDI0</accession>
<organism evidence="1 2">
    <name type="scientific">Planotetraspora thailandica</name>
    <dbReference type="NCBI Taxonomy" id="487172"/>
    <lineage>
        <taxon>Bacteria</taxon>
        <taxon>Bacillati</taxon>
        <taxon>Actinomycetota</taxon>
        <taxon>Actinomycetes</taxon>
        <taxon>Streptosporangiales</taxon>
        <taxon>Streptosporangiaceae</taxon>
        <taxon>Planotetraspora</taxon>
    </lineage>
</organism>
<dbReference type="AlphaFoldDB" id="A0A8J4DDI0"/>
<comment type="caution">
    <text evidence="1">The sequence shown here is derived from an EMBL/GenBank/DDBJ whole genome shotgun (WGS) entry which is preliminary data.</text>
</comment>
<proteinExistence type="predicted"/>